<proteinExistence type="predicted"/>
<protein>
    <recommendedName>
        <fullName evidence="2">K Homology domain-containing protein</fullName>
    </recommendedName>
</protein>
<evidence type="ECO:0000313" key="3">
    <source>
        <dbReference type="EMBL" id="CAF4396865.1"/>
    </source>
</evidence>
<reference evidence="3" key="1">
    <citation type="submission" date="2021-02" db="EMBL/GenBank/DDBJ databases">
        <authorList>
            <person name="Nowell W R."/>
        </authorList>
    </citation>
    <scope>NUCLEOTIDE SEQUENCE</scope>
</reference>
<dbReference type="Proteomes" id="UP000681967">
    <property type="component" value="Unassembled WGS sequence"/>
</dbReference>
<comment type="caution">
    <text evidence="3">The sequence shown here is derived from an EMBL/GenBank/DDBJ whole genome shotgun (WGS) entry which is preliminary data.</text>
</comment>
<dbReference type="InterPro" id="IPR004088">
    <property type="entry name" value="KH_dom_type_1"/>
</dbReference>
<evidence type="ECO:0000313" key="5">
    <source>
        <dbReference type="Proteomes" id="UP000681967"/>
    </source>
</evidence>
<evidence type="ECO:0000259" key="2">
    <source>
        <dbReference type="Pfam" id="PF00013"/>
    </source>
</evidence>
<dbReference type="InterPro" id="IPR036612">
    <property type="entry name" value="KH_dom_type_1_sf"/>
</dbReference>
<evidence type="ECO:0000256" key="1">
    <source>
        <dbReference type="PROSITE-ProRule" id="PRU00117"/>
    </source>
</evidence>
<dbReference type="EMBL" id="CAJOBH010054932">
    <property type="protein sequence ID" value="CAF4396865.1"/>
    <property type="molecule type" value="Genomic_DNA"/>
</dbReference>
<evidence type="ECO:0000313" key="4">
    <source>
        <dbReference type="EMBL" id="CAF4911738.1"/>
    </source>
</evidence>
<dbReference type="EMBL" id="CAJOBJ010179178">
    <property type="protein sequence ID" value="CAF4911738.1"/>
    <property type="molecule type" value="Genomic_DNA"/>
</dbReference>
<feature type="domain" description="K Homology" evidence="2">
    <location>
        <begin position="1"/>
        <end position="51"/>
    </location>
</feature>
<dbReference type="PROSITE" id="PS50084">
    <property type="entry name" value="KH_TYPE_1"/>
    <property type="match status" value="1"/>
</dbReference>
<dbReference type="AlphaFoldDB" id="A0A8S2VHL8"/>
<sequence length="81" mass="9354">IGKGGANIQRLREKIPDVRIDIPAIDDNKDSTHIRLSGKKPDVDKGRKILEEHINQINTSMENSIEQHITIDPKWHSRFFQ</sequence>
<dbReference type="GO" id="GO:0003723">
    <property type="term" value="F:RNA binding"/>
    <property type="evidence" value="ECO:0007669"/>
    <property type="project" value="UniProtKB-UniRule"/>
</dbReference>
<gene>
    <name evidence="3" type="ORF">BYL167_LOCUS31364</name>
    <name evidence="4" type="ORF">GIL414_LOCUS52355</name>
</gene>
<dbReference type="SUPFAM" id="SSF54791">
    <property type="entry name" value="Eukaryotic type KH-domain (KH-domain type I)"/>
    <property type="match status" value="1"/>
</dbReference>
<feature type="non-terminal residue" evidence="3">
    <location>
        <position position="1"/>
    </location>
</feature>
<feature type="non-terminal residue" evidence="3">
    <location>
        <position position="81"/>
    </location>
</feature>
<name>A0A8S2VHL8_9BILA</name>
<keyword evidence="1" id="KW-0694">RNA-binding</keyword>
<dbReference type="Proteomes" id="UP000681720">
    <property type="component" value="Unassembled WGS sequence"/>
</dbReference>
<dbReference type="Gene3D" id="3.30.1370.10">
    <property type="entry name" value="K Homology domain, type 1"/>
    <property type="match status" value="1"/>
</dbReference>
<dbReference type="Pfam" id="PF00013">
    <property type="entry name" value="KH_1"/>
    <property type="match status" value="1"/>
</dbReference>
<accession>A0A8S2VHL8</accession>
<organism evidence="3 5">
    <name type="scientific">Rotaria magnacalcarata</name>
    <dbReference type="NCBI Taxonomy" id="392030"/>
    <lineage>
        <taxon>Eukaryota</taxon>
        <taxon>Metazoa</taxon>
        <taxon>Spiralia</taxon>
        <taxon>Gnathifera</taxon>
        <taxon>Rotifera</taxon>
        <taxon>Eurotatoria</taxon>
        <taxon>Bdelloidea</taxon>
        <taxon>Philodinida</taxon>
        <taxon>Philodinidae</taxon>
        <taxon>Rotaria</taxon>
    </lineage>
</organism>